<comment type="caution">
    <text evidence="2">The sequence shown here is derived from an EMBL/GenBank/DDBJ whole genome shotgun (WGS) entry which is preliminary data.</text>
</comment>
<keyword evidence="2" id="KW-0808">Transferase</keyword>
<reference evidence="2 3" key="1">
    <citation type="journal article" date="2013" name="Genome Announc.">
        <title>Draft genome sequence of an Actinobacterium, Brachybacterium muris strain UCD-AY4.</title>
        <authorList>
            <person name="Lo J.R."/>
            <person name="Lang J.M."/>
            <person name="Darling A.E."/>
            <person name="Eisen J.A."/>
            <person name="Coil D.A."/>
        </authorList>
    </citation>
    <scope>NUCLEOTIDE SEQUENCE [LARGE SCALE GENOMIC DNA]</scope>
    <source>
        <strain evidence="2 3">UCD-AY4</strain>
    </source>
</reference>
<dbReference type="STRING" id="1249481.D641_0114010"/>
<name>A0A022KQ13_9MICO</name>
<evidence type="ECO:0000313" key="2">
    <source>
        <dbReference type="EMBL" id="EYT47903.1"/>
    </source>
</evidence>
<evidence type="ECO:0000259" key="1">
    <source>
        <dbReference type="Pfam" id="PF01636"/>
    </source>
</evidence>
<keyword evidence="3" id="KW-1185">Reference proteome</keyword>
<dbReference type="InterPro" id="IPR051678">
    <property type="entry name" value="AGP_Transferase"/>
</dbReference>
<dbReference type="EMBL" id="AORC01000021">
    <property type="protein sequence ID" value="EYT47903.1"/>
    <property type="molecule type" value="Genomic_DNA"/>
</dbReference>
<dbReference type="SUPFAM" id="SSF56112">
    <property type="entry name" value="Protein kinase-like (PK-like)"/>
    <property type="match status" value="1"/>
</dbReference>
<gene>
    <name evidence="2" type="ORF">D641_0114010</name>
</gene>
<sequence length="365" mass="39435">MVSMIDPRTVLPPQLDADQVAALAAAHHHWWTKALPVHEAGHGQASTAMPGPGEVQVQPLGNGESFRAWSVVRGGDPALELVVKVPTRPIAQLTHPLGAELAVLAHVPEGLSAASIGSHEPTAEEPLAFVVTTRVPGRRLPAADWNDDLVAALTRQLARLHVHGGADATALAAVGDPVRDAEQALAWWRTNEPDAARTLEELWPAVLRHQESARSAFDHAERLLVHGDASAANVLVDEQGVPRLVDWEWSHRGDPARDLAFIGGQIHAEPWYVRLDESQIEHQVDVYVEARAELGEPLSSPAGGGVPDAAQLRTAMLRRRAAHLLHEVFFTSAHFHRVAAAGGEEAEFYADTAAGVQQQIRDWLT</sequence>
<organism evidence="2 3">
    <name type="scientific">Brachybacterium muris UCD-AY4</name>
    <dbReference type="NCBI Taxonomy" id="1249481"/>
    <lineage>
        <taxon>Bacteria</taxon>
        <taxon>Bacillati</taxon>
        <taxon>Actinomycetota</taxon>
        <taxon>Actinomycetes</taxon>
        <taxon>Micrococcales</taxon>
        <taxon>Dermabacteraceae</taxon>
        <taxon>Brachybacterium</taxon>
    </lineage>
</organism>
<dbReference type="AlphaFoldDB" id="A0A022KQ13"/>
<proteinExistence type="predicted"/>
<dbReference type="Pfam" id="PF01636">
    <property type="entry name" value="APH"/>
    <property type="match status" value="1"/>
</dbReference>
<accession>A0A022KQ13</accession>
<dbReference type="InterPro" id="IPR002575">
    <property type="entry name" value="Aminoglycoside_PTrfase"/>
</dbReference>
<feature type="domain" description="Aminoglycoside phosphotransferase" evidence="1">
    <location>
        <begin position="57"/>
        <end position="291"/>
    </location>
</feature>
<dbReference type="HOGENOM" id="CLU_757934_0_0_11"/>
<dbReference type="Proteomes" id="UP000019754">
    <property type="component" value="Unassembled WGS sequence"/>
</dbReference>
<protein>
    <submittedName>
        <fullName evidence="2">Phosphotransferase</fullName>
    </submittedName>
</protein>
<dbReference type="InterPro" id="IPR011009">
    <property type="entry name" value="Kinase-like_dom_sf"/>
</dbReference>
<dbReference type="Gene3D" id="3.90.1200.10">
    <property type="match status" value="1"/>
</dbReference>
<evidence type="ECO:0000313" key="3">
    <source>
        <dbReference type="Proteomes" id="UP000019754"/>
    </source>
</evidence>
<dbReference type="PANTHER" id="PTHR21310">
    <property type="entry name" value="AMINOGLYCOSIDE PHOSPHOTRANSFERASE-RELATED-RELATED"/>
    <property type="match status" value="1"/>
</dbReference>
<dbReference type="GO" id="GO:0016740">
    <property type="term" value="F:transferase activity"/>
    <property type="evidence" value="ECO:0007669"/>
    <property type="project" value="UniProtKB-KW"/>
</dbReference>